<dbReference type="Proteomes" id="UP001054837">
    <property type="component" value="Unassembled WGS sequence"/>
</dbReference>
<name>A0AAV4TUR6_9ARAC</name>
<organism evidence="1 2">
    <name type="scientific">Caerostris darwini</name>
    <dbReference type="NCBI Taxonomy" id="1538125"/>
    <lineage>
        <taxon>Eukaryota</taxon>
        <taxon>Metazoa</taxon>
        <taxon>Ecdysozoa</taxon>
        <taxon>Arthropoda</taxon>
        <taxon>Chelicerata</taxon>
        <taxon>Arachnida</taxon>
        <taxon>Araneae</taxon>
        <taxon>Araneomorphae</taxon>
        <taxon>Entelegynae</taxon>
        <taxon>Araneoidea</taxon>
        <taxon>Araneidae</taxon>
        <taxon>Caerostris</taxon>
    </lineage>
</organism>
<reference evidence="1 2" key="1">
    <citation type="submission" date="2021-06" db="EMBL/GenBank/DDBJ databases">
        <title>Caerostris darwini draft genome.</title>
        <authorList>
            <person name="Kono N."/>
            <person name="Arakawa K."/>
        </authorList>
    </citation>
    <scope>NUCLEOTIDE SEQUENCE [LARGE SCALE GENOMIC DNA]</scope>
</reference>
<proteinExistence type="predicted"/>
<gene>
    <name evidence="1" type="ORF">CDAR_87531</name>
</gene>
<evidence type="ECO:0000313" key="2">
    <source>
        <dbReference type="Proteomes" id="UP001054837"/>
    </source>
</evidence>
<protein>
    <submittedName>
        <fullName evidence="1">Uncharacterized protein</fullName>
    </submittedName>
</protein>
<accession>A0AAV4TUR6</accession>
<keyword evidence="2" id="KW-1185">Reference proteome</keyword>
<comment type="caution">
    <text evidence="1">The sequence shown here is derived from an EMBL/GenBank/DDBJ whole genome shotgun (WGS) entry which is preliminary data.</text>
</comment>
<dbReference type="EMBL" id="BPLQ01010194">
    <property type="protein sequence ID" value="GIY49042.1"/>
    <property type="molecule type" value="Genomic_DNA"/>
</dbReference>
<dbReference type="AlphaFoldDB" id="A0AAV4TUR6"/>
<evidence type="ECO:0000313" key="1">
    <source>
        <dbReference type="EMBL" id="GIY49042.1"/>
    </source>
</evidence>
<sequence length="69" mass="7566">MSWEKTKADAIASDQNGAKVAKRSEELIDRLGQGKVKLKLKTSQAQIIVKEQSVFVIGETLVVITEPIV</sequence>